<dbReference type="PROSITE" id="PS51650">
    <property type="entry name" value="C2_DOCK"/>
    <property type="match status" value="1"/>
</dbReference>
<dbReference type="InterPro" id="IPR032376">
    <property type="entry name" value="DOCK_N"/>
</dbReference>
<dbReference type="InterPro" id="IPR056372">
    <property type="entry name" value="TPR_DOCK"/>
</dbReference>
<evidence type="ECO:0000259" key="7">
    <source>
        <dbReference type="PROSITE" id="PS51651"/>
    </source>
</evidence>
<dbReference type="InterPro" id="IPR035892">
    <property type="entry name" value="C2_domain_sf"/>
</dbReference>
<dbReference type="GO" id="GO:0031267">
    <property type="term" value="F:small GTPase binding"/>
    <property type="evidence" value="ECO:0007669"/>
    <property type="project" value="TreeGrafter"/>
</dbReference>
<name>A0AAJ8MKH2_9TREE</name>
<evidence type="ECO:0000313" key="9">
    <source>
        <dbReference type="Proteomes" id="UP000078595"/>
    </source>
</evidence>
<dbReference type="Proteomes" id="UP000078595">
    <property type="component" value="Chromosome 9"/>
</dbReference>
<dbReference type="GO" id="GO:0007264">
    <property type="term" value="P:small GTPase-mediated signal transduction"/>
    <property type="evidence" value="ECO:0007669"/>
    <property type="project" value="InterPro"/>
</dbReference>
<accession>A0AAJ8MKH2</accession>
<dbReference type="GO" id="GO:0005886">
    <property type="term" value="C:plasma membrane"/>
    <property type="evidence" value="ECO:0007669"/>
    <property type="project" value="TreeGrafter"/>
</dbReference>
<dbReference type="CDD" id="cd08679">
    <property type="entry name" value="C2_DOCK180_related"/>
    <property type="match status" value="1"/>
</dbReference>
<dbReference type="Gene3D" id="1.20.58.740">
    <property type="match status" value="1"/>
</dbReference>
<dbReference type="EMBL" id="CP144538">
    <property type="protein sequence ID" value="WWC64673.1"/>
    <property type="molecule type" value="Genomic_DNA"/>
</dbReference>
<dbReference type="InterPro" id="IPR043161">
    <property type="entry name" value="DOCK_C_lobe_A"/>
</dbReference>
<dbReference type="Pfam" id="PF16172">
    <property type="entry name" value="DOCK_N"/>
    <property type="match status" value="1"/>
</dbReference>
<keyword evidence="2" id="KW-0963">Cytoplasm</keyword>
<dbReference type="InterPro" id="IPR027357">
    <property type="entry name" value="DOCKER_dom"/>
</dbReference>
<feature type="region of interest" description="Disordered" evidence="5">
    <location>
        <begin position="2149"/>
        <end position="2242"/>
    </location>
</feature>
<feature type="region of interest" description="Disordered" evidence="5">
    <location>
        <begin position="38"/>
        <end position="84"/>
    </location>
</feature>
<feature type="compositionally biased region" description="Polar residues" evidence="5">
    <location>
        <begin position="2165"/>
        <end position="2196"/>
    </location>
</feature>
<dbReference type="RefSeq" id="XP_065825610.1">
    <property type="nucleotide sequence ID" value="XM_065969538.1"/>
</dbReference>
<evidence type="ECO:0000256" key="1">
    <source>
        <dbReference type="ARBA" id="ARBA00004496"/>
    </source>
</evidence>
<evidence type="ECO:0008006" key="10">
    <source>
        <dbReference type="Google" id="ProtNLM"/>
    </source>
</evidence>
<dbReference type="Gene3D" id="2.60.40.150">
    <property type="entry name" value="C2 domain"/>
    <property type="match status" value="1"/>
</dbReference>
<dbReference type="InterPro" id="IPR046773">
    <property type="entry name" value="DOCKER_Lobe_C"/>
</dbReference>
<reference evidence="8" key="2">
    <citation type="submission" date="2024-02" db="EMBL/GenBank/DDBJ databases">
        <title>Comparative genomics of Cryptococcus and Kwoniella reveals pathogenesis evolution and contrasting modes of karyotype evolution via chromosome fusion or intercentromeric recombination.</title>
        <authorList>
            <person name="Coelho M.A."/>
            <person name="David-Palma M."/>
            <person name="Shea T."/>
            <person name="Bowers K."/>
            <person name="McGinley-Smith S."/>
            <person name="Mohammad A.W."/>
            <person name="Gnirke A."/>
            <person name="Yurkov A.M."/>
            <person name="Nowrousian M."/>
            <person name="Sun S."/>
            <person name="Cuomo C.A."/>
            <person name="Heitman J."/>
        </authorList>
    </citation>
    <scope>NUCLEOTIDE SEQUENCE</scope>
    <source>
        <strain evidence="8">CBS 10117</strain>
    </source>
</reference>
<dbReference type="InterPro" id="IPR026791">
    <property type="entry name" value="DOCK"/>
</dbReference>
<dbReference type="Gene3D" id="1.20.1270.350">
    <property type="entry name" value="Dedicator of cytokinesis N-terminal subdomain"/>
    <property type="match status" value="1"/>
</dbReference>
<feature type="region of interest" description="Disordered" evidence="5">
    <location>
        <begin position="2283"/>
        <end position="2360"/>
    </location>
</feature>
<dbReference type="CDD" id="cd11684">
    <property type="entry name" value="DHR2_DOCK"/>
    <property type="match status" value="1"/>
</dbReference>
<keyword evidence="3" id="KW-0597">Phosphoprotein</keyword>
<evidence type="ECO:0000256" key="4">
    <source>
        <dbReference type="PROSITE-ProRule" id="PRU00983"/>
    </source>
</evidence>
<protein>
    <recommendedName>
        <fullName evidence="10">Cytoplasmic protein</fullName>
    </recommendedName>
</protein>
<reference evidence="8" key="1">
    <citation type="submission" date="2013-07" db="EMBL/GenBank/DDBJ databases">
        <authorList>
            <consortium name="The Broad Institute Genome Sequencing Platform"/>
            <person name="Cuomo C."/>
            <person name="Litvintseva A."/>
            <person name="Chen Y."/>
            <person name="Heitman J."/>
            <person name="Sun S."/>
            <person name="Springer D."/>
            <person name="Dromer F."/>
            <person name="Young S.K."/>
            <person name="Zeng Q."/>
            <person name="Gargeya S."/>
            <person name="Fitzgerald M."/>
            <person name="Abouelleil A."/>
            <person name="Alvarado L."/>
            <person name="Berlin A.M."/>
            <person name="Chapman S.B."/>
            <person name="Dewar J."/>
            <person name="Goldberg J."/>
            <person name="Griggs A."/>
            <person name="Gujja S."/>
            <person name="Hansen M."/>
            <person name="Howarth C."/>
            <person name="Imamovic A."/>
            <person name="Larimer J."/>
            <person name="McCowan C."/>
            <person name="Murphy C."/>
            <person name="Pearson M."/>
            <person name="Priest M."/>
            <person name="Roberts A."/>
            <person name="Saif S."/>
            <person name="Shea T."/>
            <person name="Sykes S."/>
            <person name="Wortman J."/>
            <person name="Nusbaum C."/>
            <person name="Birren B."/>
        </authorList>
    </citation>
    <scope>NUCLEOTIDE SEQUENCE</scope>
    <source>
        <strain evidence="8">CBS 10117</strain>
    </source>
</reference>
<feature type="region of interest" description="Disordered" evidence="5">
    <location>
        <begin position="228"/>
        <end position="256"/>
    </location>
</feature>
<evidence type="ECO:0000256" key="3">
    <source>
        <dbReference type="ARBA" id="ARBA00022553"/>
    </source>
</evidence>
<dbReference type="PROSITE" id="PS51651">
    <property type="entry name" value="DOCKER"/>
    <property type="match status" value="1"/>
</dbReference>
<feature type="compositionally biased region" description="Basic and acidic residues" evidence="5">
    <location>
        <begin position="2223"/>
        <end position="2239"/>
    </location>
</feature>
<feature type="compositionally biased region" description="Polar residues" evidence="5">
    <location>
        <begin position="2329"/>
        <end position="2339"/>
    </location>
</feature>
<comment type="similarity">
    <text evidence="4">Belongs to the DOCK family.</text>
</comment>
<dbReference type="KEGG" id="kdj:28970386"/>
<evidence type="ECO:0000259" key="6">
    <source>
        <dbReference type="PROSITE" id="PS51650"/>
    </source>
</evidence>
<dbReference type="InterPro" id="IPR027007">
    <property type="entry name" value="C2_DOCK-type_domain"/>
</dbReference>
<dbReference type="Gene3D" id="1.25.40.410">
    <property type="match status" value="1"/>
</dbReference>
<dbReference type="GeneID" id="28970386"/>
<dbReference type="PANTHER" id="PTHR45653">
    <property type="entry name" value="DEDICATOR OF CYTOKINESIS"/>
    <property type="match status" value="1"/>
</dbReference>
<dbReference type="GO" id="GO:0005737">
    <property type="term" value="C:cytoplasm"/>
    <property type="evidence" value="ECO:0007669"/>
    <property type="project" value="UniProtKB-SubCell"/>
</dbReference>
<dbReference type="Pfam" id="PF20421">
    <property type="entry name" value="DHR-2_Lobe_C"/>
    <property type="match status" value="1"/>
</dbReference>
<dbReference type="GO" id="GO:0005085">
    <property type="term" value="F:guanyl-nucleotide exchange factor activity"/>
    <property type="evidence" value="ECO:0007669"/>
    <property type="project" value="InterPro"/>
</dbReference>
<feature type="compositionally biased region" description="Low complexity" evidence="5">
    <location>
        <begin position="2149"/>
        <end position="2164"/>
    </location>
</feature>
<proteinExistence type="inferred from homology"/>
<organism evidence="8 9">
    <name type="scientific">Kwoniella dejecticola CBS 10117</name>
    <dbReference type="NCBI Taxonomy" id="1296121"/>
    <lineage>
        <taxon>Eukaryota</taxon>
        <taxon>Fungi</taxon>
        <taxon>Dikarya</taxon>
        <taxon>Basidiomycota</taxon>
        <taxon>Agaricomycotina</taxon>
        <taxon>Tremellomycetes</taxon>
        <taxon>Tremellales</taxon>
        <taxon>Cryptococcaceae</taxon>
        <taxon>Kwoniella</taxon>
    </lineage>
</organism>
<feature type="region of interest" description="Disordered" evidence="5">
    <location>
        <begin position="199"/>
        <end position="218"/>
    </location>
</feature>
<evidence type="ECO:0000313" key="8">
    <source>
        <dbReference type="EMBL" id="WWC64673.1"/>
    </source>
</evidence>
<sequence length="2360" mass="262568">MSGYASTSASLIPGPSRQRLTGSWQPLPYIHSGFCIYPYQPDGSPPPTPATATDDQRSQANRNRFSWSGIRNSGDDQEEGRSNAHEVPLDIGDEFFAFEEYRCSLDEDGRGDLWYRGYVVQAVSLPSLAPLSSSSHSASYPRPEPSVLIGIFPAAAVHIRPGASNDNGELSVAYERAIKAAEENARNANPSWVGEMDTVKEEEEGEGYAVSSPQRQQDLEKDVVEVGNLNGEASNNNKLQRRPSSGKKDGLRTNRPKSLILESKLAQMEEDKEQPPLPKLTAGDSTIAGQQWPLVDEIACAIREWYGRLPTYLANREYRLFSTVMQHIDALFLGRRQLLSQTLSGDELVRIRRECVSRLVKCNVAQGLEVIVRSLEDGSVMVVDKERAYAGASWVGGIACYVYQVQLAYIDLIPLDNLFGKSPSLIDPRPLLPSAQPFSLIDATATSRSAAALGSYYHCLLDVRAFIANPCAPGETAELYFSLYNKAESRFVTEEFCLILNHLGSPARDGEQRLGRLRTLFVDLKLDDLAHDIYLVCRIVRNGSMRMRQESGSMAVRPVAGRRTSLYGISEGKTAHNNPSMLGTLTDDSFSITSGYGGQRAPTIDTTYTANGHSDSVEGKPLFRRPMGCAVLELPALSRLLAEGSEKVGTGVEFQVPIYLPKDEATFATLHENIIHSRVKEYVTSPGAETIALSLKIFQGPTSQVIRENPSLLRDIPLSARLGFPDVVYPGTVRNDLYVKLWSAVFTPAPTSSGGSIRVRKSVIPTVHGDVQVTIEVRRGDGQVVSDALVAGGCGEPPMAQYNSLVFHRNDKPTFGELVKISLSTSAHAEGYHLFLTFRYKGKDRHRNHSDSIDLEPAFAFAYLPLASGTTCIQDGDHELMLYRSERDMQVTPNIYYEVPALAQQDTDALPAPPTKSLIPLRDRVTLRTYLCSSLQTQDDTLRALFVWHSSGGGDVDVLCANLKLFNFVSEDEIAKFVPSILNALFAILISGLGDRQDEVETLIFKSLIKVLAMNADRRFPNFKNVFSIYLDSQFDYPSSAFHLLRCMQNVMSRPSTIEYRSFLKVWHLFFRFIIKARENDRSQAPGLLDSVSIETESEFRMQTKGILEEINNLMRSSEKQLIGTQTLAVQHYSDILPDLARIFQPLEISEIIIDFLETLTFSTGSIALYKLLLILQVVKNVFESSESRSLLVPAIIRWVKPHLGTFDELRSVGKDDSQITRDGKRVRWLECNRLAVTVIAWTVNKLQEWLDSPLIKDDNTLRIQEEDNIEYCLTLLPSLYESYFELSNAKTHSALNRQRSSATSTIWKSTPDVFPSTHPFALISDIPPPSLLERQQNAAQDALPSSETFNSGLAETAVVILTLVLASPRPNITRWLNEVLDIEGVSSLSDTLKMTFKFCRSVIAFEAFPKTWLTLSLMSFSSILKFLTTLTPILESENFIPKMDDANLFDSALWTGLFELLCEFLGSEELVLEDMSQQRRRAEWIIVGDLRDEGSILLTRLWNAIGWPVDGVQADGTELRYGGYQTRFTGLAESILGLCLSSHDAMCEAAVEILFSMIYAEYVIEGKFDTIETEIFVKLDKLFASKSTSSSSDPTMRAYFIAQLRAVFESTPTIDAAFEEKVTIFLDEIELFIDLLLSLRDIPEDPEWSDEKSQAIYRVMSFVERIGRNDLYTRFIHQLIAIAVESKNWLSAGLAITLHARTYDWSLDDGLLEEFREGAIKLPAQTPFERREALHYHAIEYFAESEEYEYALELCQELVAQHQKLTFDVAKLTELLNYQAALWERISIGSRAKPGYFRVAYFGEVGPLNQGKDLVFKGQPWQRYSEFCDALQLKYPQATIHRSKIPPSTSIQQSTEPLIWVTPLAPEPDLTKPIFSDRVSENVSSYFRSHRIKDFSSFRPYMRDQNEHEVVLTWTEKTVLTTKEELPGILNRSEIVQIRYEQIPPVNMAIMEVEKATKTLQRLSKGKNGQLPESKLLGTAINGAVDSPVSGGVKTYRKVFFDGTYVEKHPEFSAALDQLRLGILEYVKTVQDSLKIHKIVCKDMAFHEALKSQFYKTFSDEISLLPRPSETSSLSLDEPKSHLTAARYTSPPNHPLPALPTHVDSPAISTWSSGSPALSGSYRLPRLKLGPSSNPNQGVMPTSMSIHTASVTGTGTGTGATSSPRDSINTTRNSQNLTPTPVLTQHSTLQNSGSLRSSTTNRTGSIIGTGTGTGPASASVSGERERGSIRKTPSEKRLSWNSYSSTGLSRAMSMVGFNSAGRNGNGNGNGKEPSEIGTVDEEYTDHPNGARTQNQAQTYNQTQPYGDRRGQYDTTGATASVREDNASILENGNGSASGNGRKEKVSGLKRFGSLIRRDK</sequence>
<feature type="compositionally biased region" description="Polar residues" evidence="5">
    <location>
        <begin position="58"/>
        <end position="71"/>
    </location>
</feature>
<feature type="domain" description="DOCKER" evidence="7">
    <location>
        <begin position="1664"/>
        <end position="2075"/>
    </location>
</feature>
<dbReference type="InterPro" id="IPR043162">
    <property type="entry name" value="DOCK_C_lobe_C"/>
</dbReference>
<dbReference type="PANTHER" id="PTHR45653:SF10">
    <property type="entry name" value="MYOBLAST CITY, ISOFORM B"/>
    <property type="match status" value="1"/>
</dbReference>
<evidence type="ECO:0000256" key="5">
    <source>
        <dbReference type="SAM" id="MobiDB-lite"/>
    </source>
</evidence>
<feature type="compositionally biased region" description="Low complexity" evidence="5">
    <location>
        <begin position="2197"/>
        <end position="2207"/>
    </location>
</feature>
<keyword evidence="9" id="KW-1185">Reference proteome</keyword>
<feature type="domain" description="C2 DOCK-type" evidence="6">
    <location>
        <begin position="734"/>
        <end position="932"/>
    </location>
</feature>
<comment type="subcellular location">
    <subcellularLocation>
        <location evidence="1">Cytoplasm</location>
    </subcellularLocation>
</comment>
<evidence type="ECO:0000256" key="2">
    <source>
        <dbReference type="ARBA" id="ARBA00022490"/>
    </source>
</evidence>
<gene>
    <name evidence="8" type="ORF">I303_107284</name>
</gene>
<dbReference type="InterPro" id="IPR042455">
    <property type="entry name" value="DOCK_N_sub1"/>
</dbReference>
<dbReference type="Pfam" id="PF14429">
    <property type="entry name" value="DOCK-C2"/>
    <property type="match status" value="1"/>
</dbReference>
<feature type="compositionally biased region" description="Low complexity" evidence="5">
    <location>
        <begin position="2293"/>
        <end position="2304"/>
    </location>
</feature>
<dbReference type="Pfam" id="PF23554">
    <property type="entry name" value="TPR_DOCK"/>
    <property type="match status" value="2"/>
</dbReference>